<feature type="domain" description="Putative antitoxin VapB45-like DNA-binding HTH" evidence="1">
    <location>
        <begin position="22"/>
        <end position="102"/>
    </location>
</feature>
<dbReference type="Proteomes" id="UP000321720">
    <property type="component" value="Unassembled WGS sequence"/>
</dbReference>
<dbReference type="InterPro" id="IPR007367">
    <property type="entry name" value="DUF433"/>
</dbReference>
<sequence>MGPAHYSAVMADQRDDTTFVAPLYTLTEAARIVRVPAATLHNWARGYVFKDVDGHQRSSPALVTTTRGGRGAVVPFVGLSEAYVLAAFRAAGVPMQRIRPALERLEHEFGMHAALSSEQLKTDGAEVLWQYRDRDDDGDVIDSLVVVRSGQPVFKEVVEQFLQTITYRDGRVALIRLPQYPTPVIVDPRRNFGAPTVESRGIRVADILDRVRAGEPAGDVADDFLLPVRDVEALAAA</sequence>
<evidence type="ECO:0000313" key="3">
    <source>
        <dbReference type="Proteomes" id="UP000321720"/>
    </source>
</evidence>
<name>A0A511JAL7_9CELL</name>
<dbReference type="Pfam" id="PF21321">
    <property type="entry name" value="HTH_66"/>
    <property type="match status" value="1"/>
</dbReference>
<organism evidence="2 3">
    <name type="scientific">Cellulomonas composti</name>
    <dbReference type="NCBI Taxonomy" id="266130"/>
    <lineage>
        <taxon>Bacteria</taxon>
        <taxon>Bacillati</taxon>
        <taxon>Actinomycetota</taxon>
        <taxon>Actinomycetes</taxon>
        <taxon>Micrococcales</taxon>
        <taxon>Cellulomonadaceae</taxon>
        <taxon>Cellulomonas</taxon>
    </lineage>
</organism>
<dbReference type="InterPro" id="IPR048708">
    <property type="entry name" value="VapB45-like_HTH"/>
</dbReference>
<dbReference type="AlphaFoldDB" id="A0A511JAL7"/>
<accession>A0A511JAL7</accession>
<evidence type="ECO:0000259" key="1">
    <source>
        <dbReference type="Pfam" id="PF21321"/>
    </source>
</evidence>
<dbReference type="Pfam" id="PF04255">
    <property type="entry name" value="DUF433"/>
    <property type="match status" value="1"/>
</dbReference>
<protein>
    <submittedName>
        <fullName evidence="2">Putative antitoxin VapB45</fullName>
    </submittedName>
</protein>
<evidence type="ECO:0000313" key="2">
    <source>
        <dbReference type="EMBL" id="GEL95032.1"/>
    </source>
</evidence>
<reference evidence="2 3" key="1">
    <citation type="submission" date="2019-07" db="EMBL/GenBank/DDBJ databases">
        <title>Whole genome shotgun sequence of Cellulomonas composti NBRC 100758.</title>
        <authorList>
            <person name="Hosoyama A."/>
            <person name="Uohara A."/>
            <person name="Ohji S."/>
            <person name="Ichikawa N."/>
        </authorList>
    </citation>
    <scope>NUCLEOTIDE SEQUENCE [LARGE SCALE GENOMIC DNA]</scope>
    <source>
        <strain evidence="2 3">NBRC 100758</strain>
    </source>
</reference>
<comment type="caution">
    <text evidence="2">The sequence shown here is derived from an EMBL/GenBank/DDBJ whole genome shotgun (WGS) entry which is preliminary data.</text>
</comment>
<keyword evidence="3" id="KW-1185">Reference proteome</keyword>
<gene>
    <name evidence="2" type="primary">vapB45</name>
    <name evidence="2" type="ORF">CCO02nite_16900</name>
</gene>
<dbReference type="EMBL" id="BJWG01000006">
    <property type="protein sequence ID" value="GEL95032.1"/>
    <property type="molecule type" value="Genomic_DNA"/>
</dbReference>
<proteinExistence type="predicted"/>